<dbReference type="AlphaFoldDB" id="A0A9D2KP99"/>
<evidence type="ECO:0000256" key="1">
    <source>
        <dbReference type="SAM" id="SignalP"/>
    </source>
</evidence>
<dbReference type="Proteomes" id="UP000823821">
    <property type="component" value="Unassembled WGS sequence"/>
</dbReference>
<proteinExistence type="predicted"/>
<gene>
    <name evidence="2" type="ORF">H9784_03045</name>
</gene>
<protein>
    <submittedName>
        <fullName evidence="2">SON protein</fullName>
    </submittedName>
</protein>
<name>A0A9D2KP99_9BACT</name>
<dbReference type="PROSITE" id="PS51257">
    <property type="entry name" value="PROKAR_LIPOPROTEIN"/>
    <property type="match status" value="1"/>
</dbReference>
<evidence type="ECO:0000313" key="3">
    <source>
        <dbReference type="Proteomes" id="UP000823821"/>
    </source>
</evidence>
<accession>A0A9D2KP99</accession>
<reference evidence="2" key="1">
    <citation type="journal article" date="2021" name="PeerJ">
        <title>Extensive microbial diversity within the chicken gut microbiome revealed by metagenomics and culture.</title>
        <authorList>
            <person name="Gilroy R."/>
            <person name="Ravi A."/>
            <person name="Getino M."/>
            <person name="Pursley I."/>
            <person name="Horton D.L."/>
            <person name="Alikhan N.F."/>
            <person name="Baker D."/>
            <person name="Gharbi K."/>
            <person name="Hall N."/>
            <person name="Watson M."/>
            <person name="Adriaenssens E.M."/>
            <person name="Foster-Nyarko E."/>
            <person name="Jarju S."/>
            <person name="Secka A."/>
            <person name="Antonio M."/>
            <person name="Oren A."/>
            <person name="Chaudhuri R.R."/>
            <person name="La Ragione R."/>
            <person name="Hildebrand F."/>
            <person name="Pallen M.J."/>
        </authorList>
    </citation>
    <scope>NUCLEOTIDE SEQUENCE</scope>
    <source>
        <strain evidence="2">5032</strain>
    </source>
</reference>
<dbReference type="InterPro" id="IPR049649">
    <property type="entry name" value="DVU2496-like_C"/>
</dbReference>
<dbReference type="EMBL" id="DWZD01000019">
    <property type="protein sequence ID" value="HJA78537.1"/>
    <property type="molecule type" value="Genomic_DNA"/>
</dbReference>
<dbReference type="NCBIfam" id="NF041942">
    <property type="entry name" value="DVU2496_dom"/>
    <property type="match status" value="1"/>
</dbReference>
<evidence type="ECO:0000313" key="2">
    <source>
        <dbReference type="EMBL" id="HJA78537.1"/>
    </source>
</evidence>
<sequence length="139" mass="15582">MIRPLSRLALLCVCCLLLGACSARQQQADTLFPEDCEKAYTYAPGNYIIEIAGGSEVVLDPLMHDFLLFCSAKQAHDHVLEEISRHRLPRGDWRIYVVGGSFRDLAQPAGGNTYVLKRMAPLVDWVSEMPVGNMRYIEP</sequence>
<feature type="signal peptide" evidence="1">
    <location>
        <begin position="1"/>
        <end position="28"/>
    </location>
</feature>
<comment type="caution">
    <text evidence="2">The sequence shown here is derived from an EMBL/GenBank/DDBJ whole genome shotgun (WGS) entry which is preliminary data.</text>
</comment>
<organism evidence="2 3">
    <name type="scientific">Candidatus Desulfovibrio intestinavium</name>
    <dbReference type="NCBI Taxonomy" id="2838534"/>
    <lineage>
        <taxon>Bacteria</taxon>
        <taxon>Pseudomonadati</taxon>
        <taxon>Thermodesulfobacteriota</taxon>
        <taxon>Desulfovibrionia</taxon>
        <taxon>Desulfovibrionales</taxon>
        <taxon>Desulfovibrionaceae</taxon>
        <taxon>Desulfovibrio</taxon>
    </lineage>
</organism>
<reference evidence="2" key="2">
    <citation type="submission" date="2021-04" db="EMBL/GenBank/DDBJ databases">
        <authorList>
            <person name="Gilroy R."/>
        </authorList>
    </citation>
    <scope>NUCLEOTIDE SEQUENCE</scope>
    <source>
        <strain evidence="2">5032</strain>
    </source>
</reference>
<keyword evidence="1" id="KW-0732">Signal</keyword>
<feature type="chain" id="PRO_5039041289" evidence="1">
    <location>
        <begin position="29"/>
        <end position="139"/>
    </location>
</feature>